<evidence type="ECO:0000256" key="1">
    <source>
        <dbReference type="ARBA" id="ARBA00022679"/>
    </source>
</evidence>
<dbReference type="InterPro" id="IPR036554">
    <property type="entry name" value="GHMP_kinase_C_sf"/>
</dbReference>
<dbReference type="PIRSF" id="PIRSF036406">
    <property type="entry name" value="Hept_kin"/>
    <property type="match status" value="1"/>
</dbReference>
<evidence type="ECO:0000313" key="8">
    <source>
        <dbReference type="EMBL" id="GAN76429.1"/>
    </source>
</evidence>
<dbReference type="GO" id="GO:0042352">
    <property type="term" value="P:GDP-L-fucose salvage"/>
    <property type="evidence" value="ECO:0007669"/>
    <property type="project" value="TreeGrafter"/>
</dbReference>
<evidence type="ECO:0000313" key="9">
    <source>
        <dbReference type="Proteomes" id="UP000032680"/>
    </source>
</evidence>
<keyword evidence="9" id="KW-1185">Reference proteome</keyword>
<evidence type="ECO:0000256" key="4">
    <source>
        <dbReference type="ARBA" id="ARBA00022840"/>
    </source>
</evidence>
<dbReference type="RefSeq" id="WP_048860234.1">
    <property type="nucleotide sequence ID" value="NZ_BANB01000092.1"/>
</dbReference>
<keyword evidence="3 8" id="KW-0418">Kinase</keyword>
<reference evidence="8 9" key="1">
    <citation type="submission" date="2012-11" db="EMBL/GenBank/DDBJ databases">
        <title>Whole genome sequence of Acidisphaera rubrifaciens HS-AP3.</title>
        <authorList>
            <person name="Azuma Y."/>
            <person name="Higashiura N."/>
            <person name="Hirakawa H."/>
            <person name="Matsushita K."/>
        </authorList>
    </citation>
    <scope>NUCLEOTIDE SEQUENCE [LARGE SCALE GENOMIC DNA]</scope>
    <source>
        <strain evidence="8 9">HS-AP3</strain>
    </source>
</reference>
<gene>
    <name evidence="8" type="ORF">Asru_0092_02</name>
</gene>
<organism evidence="8 9">
    <name type="scientific">Acidisphaera rubrifaciens HS-AP3</name>
    <dbReference type="NCBI Taxonomy" id="1231350"/>
    <lineage>
        <taxon>Bacteria</taxon>
        <taxon>Pseudomonadati</taxon>
        <taxon>Pseudomonadota</taxon>
        <taxon>Alphaproteobacteria</taxon>
        <taxon>Acetobacterales</taxon>
        <taxon>Acetobacteraceae</taxon>
        <taxon>Acidisphaera</taxon>
    </lineage>
</organism>
<evidence type="ECO:0000256" key="2">
    <source>
        <dbReference type="ARBA" id="ARBA00022741"/>
    </source>
</evidence>
<feature type="domain" description="GHMP kinase N-terminal" evidence="6">
    <location>
        <begin position="86"/>
        <end position="168"/>
    </location>
</feature>
<dbReference type="AlphaFoldDB" id="A0A0D6P6C6"/>
<evidence type="ECO:0000259" key="7">
    <source>
        <dbReference type="Pfam" id="PF08544"/>
    </source>
</evidence>
<dbReference type="Proteomes" id="UP000032680">
    <property type="component" value="Unassembled WGS sequence"/>
</dbReference>
<feature type="domain" description="GHMP kinase C-terminal" evidence="7">
    <location>
        <begin position="242"/>
        <end position="320"/>
    </location>
</feature>
<dbReference type="InterPro" id="IPR006204">
    <property type="entry name" value="GHMP_kinase_N_dom"/>
</dbReference>
<dbReference type="Gene3D" id="3.30.230.120">
    <property type="match status" value="1"/>
</dbReference>
<dbReference type="InterPro" id="IPR014606">
    <property type="entry name" value="Heptose_7-P_kinase"/>
</dbReference>
<dbReference type="Pfam" id="PF08544">
    <property type="entry name" value="GHMP_kinases_C"/>
    <property type="match status" value="1"/>
</dbReference>
<evidence type="ECO:0000256" key="5">
    <source>
        <dbReference type="ARBA" id="ARBA00038121"/>
    </source>
</evidence>
<dbReference type="GO" id="GO:0005524">
    <property type="term" value="F:ATP binding"/>
    <property type="evidence" value="ECO:0007669"/>
    <property type="project" value="UniProtKB-KW"/>
</dbReference>
<sequence length="342" mass="36450">MRIRARAPLRLGLGGGGTDLSPFCDTFGGQVLNATVDLHAYAHIEATEDGRVVFDARDLQTCETYPAAPPLPAEGRLALHQAVHNRVVRQFRDGAPLSLRLTTHCDAPPGSGLGSSSTLVVAILAAYAEWLALGLDGHALARLAWEIERQELGLSGGRQDQYAAAFGGFNFMEFRTDDRVVVNRLRPCGWIVSELEASLVLFYTGASRASAAIIDQQTRNVAARDNAAIDAMHAMKADAADMRDALIAGDFAAIAALLAKGWDAKQRTADCISNPRIEQAFALAIGAGARAGKVSGAGGGGFIMFMVDPPRRPDVVRALARTDGQVMACHFVERGVETWRAA</sequence>
<protein>
    <submittedName>
        <fullName evidence="8">D-glycero-D-manno-heptose 7-phosphate kinase</fullName>
    </submittedName>
</protein>
<dbReference type="SUPFAM" id="SSF54211">
    <property type="entry name" value="Ribosomal protein S5 domain 2-like"/>
    <property type="match status" value="1"/>
</dbReference>
<dbReference type="GO" id="GO:0050201">
    <property type="term" value="F:fucokinase activity"/>
    <property type="evidence" value="ECO:0007669"/>
    <property type="project" value="TreeGrafter"/>
</dbReference>
<dbReference type="Pfam" id="PF00288">
    <property type="entry name" value="GHMP_kinases_N"/>
    <property type="match status" value="1"/>
</dbReference>
<dbReference type="PRINTS" id="PR00960">
    <property type="entry name" value="LMBPPROTEIN"/>
</dbReference>
<accession>A0A0D6P6C6</accession>
<proteinExistence type="inferred from homology"/>
<dbReference type="InterPro" id="IPR001174">
    <property type="entry name" value="HddA/FKP"/>
</dbReference>
<dbReference type="OrthoDB" id="9812992at2"/>
<keyword evidence="4" id="KW-0067">ATP-binding</keyword>
<name>A0A0D6P6C6_9PROT</name>
<dbReference type="InterPro" id="IPR020568">
    <property type="entry name" value="Ribosomal_Su5_D2-typ_SF"/>
</dbReference>
<dbReference type="EMBL" id="BANB01000092">
    <property type="protein sequence ID" value="GAN76429.1"/>
    <property type="molecule type" value="Genomic_DNA"/>
</dbReference>
<evidence type="ECO:0000259" key="6">
    <source>
        <dbReference type="Pfam" id="PF00288"/>
    </source>
</evidence>
<dbReference type="SUPFAM" id="SSF55060">
    <property type="entry name" value="GHMP Kinase, C-terminal domain"/>
    <property type="match status" value="1"/>
</dbReference>
<keyword evidence="2" id="KW-0547">Nucleotide-binding</keyword>
<comment type="caution">
    <text evidence="8">The sequence shown here is derived from an EMBL/GenBank/DDBJ whole genome shotgun (WGS) entry which is preliminary data.</text>
</comment>
<dbReference type="PANTHER" id="PTHR32463">
    <property type="entry name" value="L-FUCOSE KINASE"/>
    <property type="match status" value="1"/>
</dbReference>
<keyword evidence="1" id="KW-0808">Transferase</keyword>
<evidence type="ECO:0000256" key="3">
    <source>
        <dbReference type="ARBA" id="ARBA00022777"/>
    </source>
</evidence>
<dbReference type="PANTHER" id="PTHR32463:SF0">
    <property type="entry name" value="L-FUCOSE KINASE"/>
    <property type="match status" value="1"/>
</dbReference>
<dbReference type="InterPro" id="IPR052203">
    <property type="entry name" value="GHMP_Kinase-Related"/>
</dbReference>
<comment type="similarity">
    <text evidence="5">Belongs to the GHMP kinase family.</text>
</comment>
<dbReference type="InterPro" id="IPR013750">
    <property type="entry name" value="GHMP_kinase_C_dom"/>
</dbReference>